<dbReference type="SUPFAM" id="SSF49879">
    <property type="entry name" value="SMAD/FHA domain"/>
    <property type="match status" value="1"/>
</dbReference>
<keyword evidence="4" id="KW-1185">Reference proteome</keyword>
<dbReference type="OrthoDB" id="370565at2"/>
<evidence type="ECO:0000313" key="4">
    <source>
        <dbReference type="Proteomes" id="UP000244911"/>
    </source>
</evidence>
<dbReference type="AlphaFoldDB" id="A0A2R8ATN0"/>
<dbReference type="Pfam" id="PF00498">
    <property type="entry name" value="FHA"/>
    <property type="match status" value="1"/>
</dbReference>
<proteinExistence type="predicted"/>
<dbReference type="InterPro" id="IPR000253">
    <property type="entry name" value="FHA_dom"/>
</dbReference>
<dbReference type="Gene3D" id="2.60.200.20">
    <property type="match status" value="1"/>
</dbReference>
<accession>A0A2R8ATN0</accession>
<evidence type="ECO:0000259" key="2">
    <source>
        <dbReference type="Pfam" id="PF00498"/>
    </source>
</evidence>
<feature type="region of interest" description="Disordered" evidence="1">
    <location>
        <begin position="1"/>
        <end position="36"/>
    </location>
</feature>
<organism evidence="3 4">
    <name type="scientific">Aliiroseovarius pelagivivens</name>
    <dbReference type="NCBI Taxonomy" id="1639690"/>
    <lineage>
        <taxon>Bacteria</taxon>
        <taxon>Pseudomonadati</taxon>
        <taxon>Pseudomonadota</taxon>
        <taxon>Alphaproteobacteria</taxon>
        <taxon>Rhodobacterales</taxon>
        <taxon>Paracoccaceae</taxon>
        <taxon>Aliiroseovarius</taxon>
    </lineage>
</organism>
<sequence>MFKYKSPLSRLLEGSAKHANKDQSHEEERDEAAEEPIADLNALRQVLAGGNQTTEAEPEIEEPAEELVVEDVQVEEIRVEEIAPLEVEELPVEEEALSAEDEAADAILNTILAEDLPGKTPDIALTEAPEVVEVPQVEKVAEAAPEPAPVAAPAPKADRSERVKTTFLGFERPDAHVQDSMEAAPVSKQVADQNIFPVGWLVITDGPGRGTSFSLIEGLAQIGRNDDQAVQLDFGDNGISRAGHAVVAYNSEDRNCYLGHGGKANLVRLNGGPVLSTVPLSNGDMIRISDTTLRFVAFCDDSFDWQDR</sequence>
<dbReference type="RefSeq" id="WP_108858182.1">
    <property type="nucleotide sequence ID" value="NZ_OMOI01000002.1"/>
</dbReference>
<evidence type="ECO:0000256" key="1">
    <source>
        <dbReference type="SAM" id="MobiDB-lite"/>
    </source>
</evidence>
<protein>
    <recommendedName>
        <fullName evidence="2">FHA domain-containing protein</fullName>
    </recommendedName>
</protein>
<name>A0A2R8ATN0_9RHOB</name>
<dbReference type="EMBL" id="OMOI01000002">
    <property type="protein sequence ID" value="SPF79224.1"/>
    <property type="molecule type" value="Genomic_DNA"/>
</dbReference>
<feature type="compositionally biased region" description="Basic and acidic residues" evidence="1">
    <location>
        <begin position="15"/>
        <end position="27"/>
    </location>
</feature>
<dbReference type="InterPro" id="IPR008984">
    <property type="entry name" value="SMAD_FHA_dom_sf"/>
</dbReference>
<reference evidence="3 4" key="1">
    <citation type="submission" date="2018-03" db="EMBL/GenBank/DDBJ databases">
        <authorList>
            <person name="Keele B.F."/>
        </authorList>
    </citation>
    <scope>NUCLEOTIDE SEQUENCE [LARGE SCALE GENOMIC DNA]</scope>
    <source>
        <strain evidence="3 4">CECT 8811</strain>
    </source>
</reference>
<gene>
    <name evidence="3" type="ORF">ALP8811_03162</name>
</gene>
<evidence type="ECO:0000313" key="3">
    <source>
        <dbReference type="EMBL" id="SPF79224.1"/>
    </source>
</evidence>
<dbReference type="Proteomes" id="UP000244911">
    <property type="component" value="Unassembled WGS sequence"/>
</dbReference>
<dbReference type="CDD" id="cd00060">
    <property type="entry name" value="FHA"/>
    <property type="match status" value="1"/>
</dbReference>
<feature type="domain" description="FHA" evidence="2">
    <location>
        <begin position="222"/>
        <end position="288"/>
    </location>
</feature>